<dbReference type="Pfam" id="PF00733">
    <property type="entry name" value="Asn_synthase"/>
    <property type="match status" value="2"/>
</dbReference>
<dbReference type="PANTHER" id="PTHR43284">
    <property type="entry name" value="ASPARAGINE SYNTHETASE (GLUTAMINE-HYDROLYZING)"/>
    <property type="match status" value="1"/>
</dbReference>
<keyword evidence="3" id="KW-0028">Amino-acid biosynthesis</keyword>
<feature type="domain" description="Asparagine synthetase" evidence="5">
    <location>
        <begin position="120"/>
        <end position="202"/>
    </location>
</feature>
<sequence>MVRQIEGDFVAAVLRSGKVVLLRSLTSTTTLYFRVTPKAVLWSTNFMDLVDDPISDLDFGKLAYVAWGGNRIPYSGIETVSQDEVVTLSAGKISRMQFDDYITPVHNKRHMPLPEWGEMARELLLAAVAKRAKRFKTIGLLLSGGIDSGAIARCLVDAGAQVQCYHWASPSYPPADESPYVRKVSTMLDIPVTTIDIGSDRLSSSSFLSAEWRFAVPYNHSLYRWWKETISLAQGEIDCLMSGRFGGSFHLGVGIRPPTSIGLSEAAKYIWNSLSLPVPTKQLLIHLIPALAKTGFFQKFLPAYDPEEPLLNLNREEAVTIEDTAAVDGRQVHHFTDQAKRAVIIPLGQGFEDSLQTLALNINDLHPADLVHTSPYLDRDLRSFVRSIPNAYRCYPYGGQVIDKPVLRQAFMDLLPAEVIRHNFTQFYAGIRYQYCLNNRRFLKEFFAPDSYLVQYDVIDSDRFSQVLSDQRKLQECSGTIFINFMAELWLRTLASKKEGKSC</sequence>
<reference evidence="6" key="1">
    <citation type="submission" date="2019-09" db="EMBL/GenBank/DDBJ databases">
        <title>Characterisation of the sponge microbiome using genome-centric metagenomics.</title>
        <authorList>
            <person name="Engelberts J.P."/>
            <person name="Robbins S.J."/>
            <person name="De Goeij J.M."/>
            <person name="Aranda M."/>
            <person name="Bell S.C."/>
            <person name="Webster N.S."/>
        </authorList>
    </citation>
    <scope>NUCLEOTIDE SEQUENCE</scope>
    <source>
        <strain evidence="6">SB0661_bin_32</strain>
    </source>
</reference>
<evidence type="ECO:0000256" key="3">
    <source>
        <dbReference type="ARBA" id="ARBA00022888"/>
    </source>
</evidence>
<dbReference type="InterPro" id="IPR051786">
    <property type="entry name" value="ASN_synthetase/amidase"/>
</dbReference>
<comment type="catalytic activity">
    <reaction evidence="4">
        <text>L-aspartate + L-glutamine + ATP + H2O = L-asparagine + L-glutamate + AMP + diphosphate + H(+)</text>
        <dbReference type="Rhea" id="RHEA:12228"/>
        <dbReference type="ChEBI" id="CHEBI:15377"/>
        <dbReference type="ChEBI" id="CHEBI:15378"/>
        <dbReference type="ChEBI" id="CHEBI:29985"/>
        <dbReference type="ChEBI" id="CHEBI:29991"/>
        <dbReference type="ChEBI" id="CHEBI:30616"/>
        <dbReference type="ChEBI" id="CHEBI:33019"/>
        <dbReference type="ChEBI" id="CHEBI:58048"/>
        <dbReference type="ChEBI" id="CHEBI:58359"/>
        <dbReference type="ChEBI" id="CHEBI:456215"/>
        <dbReference type="EC" id="6.3.5.4"/>
    </reaction>
</comment>
<keyword evidence="3" id="KW-0061">Asparagine biosynthesis</keyword>
<feature type="domain" description="Asparagine synthetase" evidence="5">
    <location>
        <begin position="374"/>
        <end position="492"/>
    </location>
</feature>
<comment type="caution">
    <text evidence="6">The sequence shown here is derived from an EMBL/GenBank/DDBJ whole genome shotgun (WGS) entry which is preliminary data.</text>
</comment>
<evidence type="ECO:0000256" key="4">
    <source>
        <dbReference type="ARBA" id="ARBA00048741"/>
    </source>
</evidence>
<dbReference type="SUPFAM" id="SSF52402">
    <property type="entry name" value="Adenine nucleotide alpha hydrolases-like"/>
    <property type="match status" value="1"/>
</dbReference>
<proteinExistence type="predicted"/>
<name>A0A6B1D7N1_9CHLR</name>
<organism evidence="6">
    <name type="scientific">Caldilineaceae bacterium SB0661_bin_32</name>
    <dbReference type="NCBI Taxonomy" id="2605255"/>
    <lineage>
        <taxon>Bacteria</taxon>
        <taxon>Bacillati</taxon>
        <taxon>Chloroflexota</taxon>
        <taxon>Caldilineae</taxon>
        <taxon>Caldilineales</taxon>
        <taxon>Caldilineaceae</taxon>
    </lineage>
</organism>
<dbReference type="AlphaFoldDB" id="A0A6B1D7N1"/>
<protein>
    <recommendedName>
        <fullName evidence="2">asparagine synthase (glutamine-hydrolyzing)</fullName>
        <ecNumber evidence="2">6.3.5.4</ecNumber>
    </recommendedName>
</protein>
<gene>
    <name evidence="6" type="ORF">F4X14_10210</name>
</gene>
<evidence type="ECO:0000259" key="5">
    <source>
        <dbReference type="Pfam" id="PF00733"/>
    </source>
</evidence>
<dbReference type="Gene3D" id="3.40.50.620">
    <property type="entry name" value="HUPs"/>
    <property type="match status" value="2"/>
</dbReference>
<evidence type="ECO:0000313" key="6">
    <source>
        <dbReference type="EMBL" id="MYC95335.1"/>
    </source>
</evidence>
<dbReference type="InterPro" id="IPR014729">
    <property type="entry name" value="Rossmann-like_a/b/a_fold"/>
</dbReference>
<dbReference type="EMBL" id="VXMH01000052">
    <property type="protein sequence ID" value="MYC95335.1"/>
    <property type="molecule type" value="Genomic_DNA"/>
</dbReference>
<dbReference type="PANTHER" id="PTHR43284:SF1">
    <property type="entry name" value="ASPARAGINE SYNTHETASE"/>
    <property type="match status" value="1"/>
</dbReference>
<dbReference type="InterPro" id="IPR001962">
    <property type="entry name" value="Asn_synthase"/>
</dbReference>
<comment type="pathway">
    <text evidence="1">Amino-acid biosynthesis; L-asparagine biosynthesis; L-asparagine from L-aspartate (L-Gln route): step 1/1.</text>
</comment>
<dbReference type="GO" id="GO:0004066">
    <property type="term" value="F:asparagine synthase (glutamine-hydrolyzing) activity"/>
    <property type="evidence" value="ECO:0007669"/>
    <property type="project" value="UniProtKB-EC"/>
</dbReference>
<evidence type="ECO:0000256" key="1">
    <source>
        <dbReference type="ARBA" id="ARBA00005187"/>
    </source>
</evidence>
<accession>A0A6B1D7N1</accession>
<evidence type="ECO:0000256" key="2">
    <source>
        <dbReference type="ARBA" id="ARBA00012737"/>
    </source>
</evidence>
<dbReference type="GO" id="GO:0006529">
    <property type="term" value="P:asparagine biosynthetic process"/>
    <property type="evidence" value="ECO:0007669"/>
    <property type="project" value="UniProtKB-KW"/>
</dbReference>
<dbReference type="EC" id="6.3.5.4" evidence="2"/>